<feature type="domain" description="SAB" evidence="2">
    <location>
        <begin position="32"/>
        <end position="76"/>
    </location>
</feature>
<feature type="region of interest" description="Disordered" evidence="1">
    <location>
        <begin position="69"/>
        <end position="92"/>
    </location>
</feature>
<proteinExistence type="predicted"/>
<dbReference type="InterPro" id="IPR007477">
    <property type="entry name" value="SAB_dom"/>
</dbReference>
<name>A0ABU7F7S5_9TELE</name>
<evidence type="ECO:0000256" key="1">
    <source>
        <dbReference type="SAM" id="MobiDB-lite"/>
    </source>
</evidence>
<comment type="caution">
    <text evidence="3">The sequence shown here is derived from an EMBL/GenBank/DDBJ whole genome shotgun (WGS) entry which is preliminary data.</text>
</comment>
<protein>
    <recommendedName>
        <fullName evidence="2">SAB domain-containing protein</fullName>
    </recommendedName>
</protein>
<keyword evidence="4" id="KW-1185">Reference proteome</keyword>
<gene>
    <name evidence="3" type="ORF">CHARACLAT_028583</name>
</gene>
<evidence type="ECO:0000313" key="3">
    <source>
        <dbReference type="EMBL" id="MED6295150.1"/>
    </source>
</evidence>
<dbReference type="Pfam" id="PF04382">
    <property type="entry name" value="SAB"/>
    <property type="match status" value="1"/>
</dbReference>
<dbReference type="EMBL" id="JAHUTJ010077615">
    <property type="protein sequence ID" value="MED6295150.1"/>
    <property type="molecule type" value="Genomic_DNA"/>
</dbReference>
<evidence type="ECO:0000313" key="4">
    <source>
        <dbReference type="Proteomes" id="UP001352852"/>
    </source>
</evidence>
<dbReference type="Proteomes" id="UP001352852">
    <property type="component" value="Unassembled WGS sequence"/>
</dbReference>
<sequence>MTVVSSANLRSFTDESDELSQLDQETTPRHKKEFLDKSQDVLLKHQASINELKRALREPNSKLMIREKRLSVTSPTGTPEKKAVSRGWSFRT</sequence>
<feature type="compositionally biased region" description="Polar residues" evidence="1">
    <location>
        <begin position="1"/>
        <end position="11"/>
    </location>
</feature>
<feature type="region of interest" description="Disordered" evidence="1">
    <location>
        <begin position="1"/>
        <end position="30"/>
    </location>
</feature>
<reference evidence="3 4" key="1">
    <citation type="submission" date="2021-06" db="EMBL/GenBank/DDBJ databases">
        <authorList>
            <person name="Palmer J.M."/>
        </authorList>
    </citation>
    <scope>NUCLEOTIDE SEQUENCE [LARGE SCALE GENOMIC DNA]</scope>
    <source>
        <strain evidence="3 4">CL_MEX2019</strain>
        <tissue evidence="3">Muscle</tissue>
    </source>
</reference>
<evidence type="ECO:0000259" key="2">
    <source>
        <dbReference type="Pfam" id="PF04382"/>
    </source>
</evidence>
<accession>A0ABU7F7S5</accession>
<organism evidence="3 4">
    <name type="scientific">Characodon lateralis</name>
    <dbReference type="NCBI Taxonomy" id="208331"/>
    <lineage>
        <taxon>Eukaryota</taxon>
        <taxon>Metazoa</taxon>
        <taxon>Chordata</taxon>
        <taxon>Craniata</taxon>
        <taxon>Vertebrata</taxon>
        <taxon>Euteleostomi</taxon>
        <taxon>Actinopterygii</taxon>
        <taxon>Neopterygii</taxon>
        <taxon>Teleostei</taxon>
        <taxon>Neoteleostei</taxon>
        <taxon>Acanthomorphata</taxon>
        <taxon>Ovalentaria</taxon>
        <taxon>Atherinomorphae</taxon>
        <taxon>Cyprinodontiformes</taxon>
        <taxon>Goodeidae</taxon>
        <taxon>Characodon</taxon>
    </lineage>
</organism>